<dbReference type="InterPro" id="IPR027417">
    <property type="entry name" value="P-loop_NTPase"/>
</dbReference>
<dbReference type="InterPro" id="IPR050764">
    <property type="entry name" value="CbbQ/NirQ/NorQ/GpvN"/>
</dbReference>
<sequence>MRAKVRSEVERLAGRVAQDVFAGWERATLSRAVAAALDAERPRLVREVAEHTGGQAARAARAAVEEARERGLERAAAEAVGAELAARLAEHEGLVHALASDATEEALLAARPELLRTVREEVAKAYAEATPAVIEVSLPGRRPVRVRAATHRALPELLTALHARCHVLLVGPAGTGKSMLAKHAAEALGLELQALSLGPTTPMSKVFGYFDAHGHYHDTPFRRAFEHGGLMLLDELDNGHPGLLGELNQALALRTCAFADGMVTAHQDFRLVATGNTYGHGGDHQYVGRQALDAATLDRFVVIDVPIDQRLEYRLVLAGAPSRREEARALLKEVRRLRAVAAEKRLPLTFSPRAGIDGARLLEAGATVAQVLAWRVTRGLSAAHRSALGLDAPGREREPQDARPESFG</sequence>
<accession>A0ABZ1RHL4</accession>
<feature type="domain" description="AAA+ ATPase" evidence="2">
    <location>
        <begin position="163"/>
        <end position="317"/>
    </location>
</feature>
<evidence type="ECO:0000259" key="2">
    <source>
        <dbReference type="SMART" id="SM00382"/>
    </source>
</evidence>
<reference evidence="3" key="1">
    <citation type="submission" date="2022-10" db="EMBL/GenBank/DDBJ databases">
        <title>The complete genomes of actinobacterial strains from the NBC collection.</title>
        <authorList>
            <person name="Joergensen T.S."/>
            <person name="Alvarez Arevalo M."/>
            <person name="Sterndorff E.B."/>
            <person name="Faurdal D."/>
            <person name="Vuksanovic O."/>
            <person name="Mourched A.-S."/>
            <person name="Charusanti P."/>
            <person name="Shaw S."/>
            <person name="Blin K."/>
            <person name="Weber T."/>
        </authorList>
    </citation>
    <scope>NUCLEOTIDE SEQUENCE</scope>
    <source>
        <strain evidence="3">NBC_00283</strain>
    </source>
</reference>
<feature type="region of interest" description="Disordered" evidence="1">
    <location>
        <begin position="389"/>
        <end position="408"/>
    </location>
</feature>
<dbReference type="RefSeq" id="WP_328775700.1">
    <property type="nucleotide sequence ID" value="NZ_CP108057.1"/>
</dbReference>
<dbReference type="SMART" id="SM00382">
    <property type="entry name" value="AAA"/>
    <property type="match status" value="1"/>
</dbReference>
<dbReference type="InterPro" id="IPR011704">
    <property type="entry name" value="ATPase_dyneun-rel_AAA"/>
</dbReference>
<dbReference type="Gene3D" id="3.40.50.300">
    <property type="entry name" value="P-loop containing nucleotide triphosphate hydrolases"/>
    <property type="match status" value="1"/>
</dbReference>
<gene>
    <name evidence="3" type="ORF">OHU17_09220</name>
</gene>
<evidence type="ECO:0000256" key="1">
    <source>
        <dbReference type="SAM" id="MobiDB-lite"/>
    </source>
</evidence>
<dbReference type="EMBL" id="CP108057">
    <property type="protein sequence ID" value="WUO46005.1"/>
    <property type="molecule type" value="Genomic_DNA"/>
</dbReference>
<feature type="compositionally biased region" description="Basic and acidic residues" evidence="1">
    <location>
        <begin position="393"/>
        <end position="408"/>
    </location>
</feature>
<keyword evidence="4" id="KW-1185">Reference proteome</keyword>
<dbReference type="InterPro" id="IPR003593">
    <property type="entry name" value="AAA+_ATPase"/>
</dbReference>
<dbReference type="Pfam" id="PF07728">
    <property type="entry name" value="AAA_5"/>
    <property type="match status" value="1"/>
</dbReference>
<protein>
    <submittedName>
        <fullName evidence="3">AAA family ATPase</fullName>
    </submittedName>
</protein>
<dbReference type="PANTHER" id="PTHR42759">
    <property type="entry name" value="MOXR FAMILY PROTEIN"/>
    <property type="match status" value="1"/>
</dbReference>
<organism evidence="3 4">
    <name type="scientific">Streptomyces goshikiensis</name>
    <dbReference type="NCBI Taxonomy" id="1942"/>
    <lineage>
        <taxon>Bacteria</taxon>
        <taxon>Bacillati</taxon>
        <taxon>Actinomycetota</taxon>
        <taxon>Actinomycetes</taxon>
        <taxon>Kitasatosporales</taxon>
        <taxon>Streptomycetaceae</taxon>
        <taxon>Streptomyces</taxon>
    </lineage>
</organism>
<proteinExistence type="predicted"/>
<dbReference type="SUPFAM" id="SSF52540">
    <property type="entry name" value="P-loop containing nucleoside triphosphate hydrolases"/>
    <property type="match status" value="1"/>
</dbReference>
<evidence type="ECO:0000313" key="3">
    <source>
        <dbReference type="EMBL" id="WUO46005.1"/>
    </source>
</evidence>
<dbReference type="PANTHER" id="PTHR42759:SF1">
    <property type="entry name" value="MAGNESIUM-CHELATASE SUBUNIT CHLD"/>
    <property type="match status" value="1"/>
</dbReference>
<dbReference type="CDD" id="cd00009">
    <property type="entry name" value="AAA"/>
    <property type="match status" value="1"/>
</dbReference>
<name>A0ABZ1RHL4_9ACTN</name>
<evidence type="ECO:0000313" key="4">
    <source>
        <dbReference type="Proteomes" id="UP001432075"/>
    </source>
</evidence>
<dbReference type="Proteomes" id="UP001432075">
    <property type="component" value="Chromosome"/>
</dbReference>